<sequence>MTEEQYEDCLAGIGRQIEMAMRCGLNVAFPLDSFETKEPDGRPALLVLGRTTTGEPVYFRQALVLH</sequence>
<protein>
    <submittedName>
        <fullName evidence="1">Uncharacterized protein</fullName>
    </submittedName>
</protein>
<proteinExistence type="predicted"/>
<organism evidence="1 2">
    <name type="scientific">Cupriavidus taiwanensis</name>
    <dbReference type="NCBI Taxonomy" id="164546"/>
    <lineage>
        <taxon>Bacteria</taxon>
        <taxon>Pseudomonadati</taxon>
        <taxon>Pseudomonadota</taxon>
        <taxon>Betaproteobacteria</taxon>
        <taxon>Burkholderiales</taxon>
        <taxon>Burkholderiaceae</taxon>
        <taxon>Cupriavidus</taxon>
    </lineage>
</organism>
<dbReference type="EMBL" id="OVTA01000030">
    <property type="protein sequence ID" value="SPR99303.1"/>
    <property type="molecule type" value="Genomic_DNA"/>
</dbReference>
<reference evidence="1 2" key="1">
    <citation type="submission" date="2018-01" db="EMBL/GenBank/DDBJ databases">
        <authorList>
            <person name="Gaut B.S."/>
            <person name="Morton B.R."/>
            <person name="Clegg M.T."/>
            <person name="Duvall M.R."/>
        </authorList>
    </citation>
    <scope>NUCLEOTIDE SEQUENCE [LARGE SCALE GENOMIC DNA]</scope>
    <source>
        <strain evidence="1">Cupriavidus taiwanensis cmp 52</strain>
    </source>
</reference>
<name>A0A375J5R8_9BURK</name>
<dbReference type="AlphaFoldDB" id="A0A375J5R8"/>
<accession>A0A375J5R8</accession>
<evidence type="ECO:0000313" key="2">
    <source>
        <dbReference type="Proteomes" id="UP000256805"/>
    </source>
</evidence>
<dbReference type="Proteomes" id="UP000256805">
    <property type="component" value="Unassembled WGS sequence"/>
</dbReference>
<evidence type="ECO:0000313" key="1">
    <source>
        <dbReference type="EMBL" id="SPR99303.1"/>
    </source>
</evidence>
<gene>
    <name evidence="1" type="ORF">CBM2634_A80235</name>
</gene>
<dbReference type="RefSeq" id="WP_116382196.1">
    <property type="nucleotide sequence ID" value="NZ_LS483233.1"/>
</dbReference>